<dbReference type="AlphaFoldDB" id="A0A5R9Q007"/>
<keyword evidence="1" id="KW-1133">Transmembrane helix</keyword>
<gene>
    <name evidence="2" type="ORF">C1E24_13825</name>
</gene>
<keyword evidence="1" id="KW-0472">Membrane</keyword>
<evidence type="ECO:0000313" key="2">
    <source>
        <dbReference type="EMBL" id="TLX46441.1"/>
    </source>
</evidence>
<evidence type="ECO:0000256" key="1">
    <source>
        <dbReference type="SAM" id="Phobius"/>
    </source>
</evidence>
<keyword evidence="1" id="KW-0812">Transmembrane</keyword>
<proteinExistence type="predicted"/>
<feature type="transmembrane region" description="Helical" evidence="1">
    <location>
        <begin position="63"/>
        <end position="84"/>
    </location>
</feature>
<dbReference type="OrthoDB" id="9774288at2"/>
<dbReference type="InterPro" id="IPR010718">
    <property type="entry name" value="DUF1294"/>
</dbReference>
<evidence type="ECO:0008006" key="4">
    <source>
        <dbReference type="Google" id="ProtNLM"/>
    </source>
</evidence>
<dbReference type="EMBL" id="PPSW01000022">
    <property type="protein sequence ID" value="TLX46441.1"/>
    <property type="molecule type" value="Genomic_DNA"/>
</dbReference>
<organism evidence="2 3">
    <name type="scientific">Pseudoalteromonas phenolica</name>
    <dbReference type="NCBI Taxonomy" id="161398"/>
    <lineage>
        <taxon>Bacteria</taxon>
        <taxon>Pseudomonadati</taxon>
        <taxon>Pseudomonadota</taxon>
        <taxon>Gammaproteobacteria</taxon>
        <taxon>Alteromonadales</taxon>
        <taxon>Pseudoalteromonadaceae</taxon>
        <taxon>Pseudoalteromonas</taxon>
    </lineage>
</organism>
<reference evidence="2 3" key="1">
    <citation type="submission" date="2018-01" db="EMBL/GenBank/DDBJ databases">
        <title>Co-occurrence of chitin degradation, pigmentation and bioactivity in marine Pseudoalteromonas.</title>
        <authorList>
            <person name="Paulsen S."/>
            <person name="Gram L."/>
            <person name="Machado H."/>
        </authorList>
    </citation>
    <scope>NUCLEOTIDE SEQUENCE [LARGE SCALE GENOMIC DNA]</scope>
    <source>
        <strain evidence="2 3">S3663</strain>
    </source>
</reference>
<accession>A0A5R9Q007</accession>
<comment type="caution">
    <text evidence="2">The sequence shown here is derived from an EMBL/GenBank/DDBJ whole genome shotgun (WGS) entry which is preliminary data.</text>
</comment>
<evidence type="ECO:0000313" key="3">
    <source>
        <dbReference type="Proteomes" id="UP000309186"/>
    </source>
</evidence>
<protein>
    <recommendedName>
        <fullName evidence="4">DUF1294 domain-containing protein</fullName>
    </recommendedName>
</protein>
<name>A0A5R9Q007_9GAMM</name>
<feature type="transmembrane region" description="Helical" evidence="1">
    <location>
        <begin position="96"/>
        <end position="117"/>
    </location>
</feature>
<feature type="transmembrane region" description="Helical" evidence="1">
    <location>
        <begin position="7"/>
        <end position="25"/>
    </location>
</feature>
<dbReference type="Proteomes" id="UP000309186">
    <property type="component" value="Unassembled WGS sequence"/>
</dbReference>
<feature type="transmembrane region" description="Helical" evidence="1">
    <location>
        <begin position="31"/>
        <end position="51"/>
    </location>
</feature>
<dbReference type="Pfam" id="PF06961">
    <property type="entry name" value="DUF1294"/>
    <property type="match status" value="1"/>
</dbReference>
<sequence length="123" mass="14460">MNLFFRSVNHSLLILTLFLVTIFIATNDKLLLLVLTYLLITNSIFCFLFLLDKKRAKMDGQRISELSLSVTALLSFNLSTLLMQELIRHKTIKWQFNGKLFITFVIQNILLLFYFFLQTFSKI</sequence>